<reference evidence="4 5" key="1">
    <citation type="submission" date="2019-03" db="EMBL/GenBank/DDBJ databases">
        <title>Jiella endophytica sp. nov., a novel endophytic bacterium isolated from root of Ficus microcarpa Linn. f.</title>
        <authorList>
            <person name="Tuo L."/>
        </authorList>
    </citation>
    <scope>NUCLEOTIDE SEQUENCE [LARGE SCALE GENOMIC DNA]</scope>
    <source>
        <strain evidence="4 5">CBS5Q-3</strain>
    </source>
</reference>
<dbReference type="InterPro" id="IPR001296">
    <property type="entry name" value="Glyco_trans_1"/>
</dbReference>
<dbReference type="GO" id="GO:0016757">
    <property type="term" value="F:glycosyltransferase activity"/>
    <property type="evidence" value="ECO:0007669"/>
    <property type="project" value="UniProtKB-KW"/>
</dbReference>
<dbReference type="PANTHER" id="PTHR12526">
    <property type="entry name" value="GLYCOSYLTRANSFERASE"/>
    <property type="match status" value="1"/>
</dbReference>
<keyword evidence="2 4" id="KW-0808">Transferase</keyword>
<proteinExistence type="predicted"/>
<evidence type="ECO:0000313" key="4">
    <source>
        <dbReference type="EMBL" id="TFF25107.1"/>
    </source>
</evidence>
<dbReference type="AlphaFoldDB" id="A0A4Y8RQZ4"/>
<accession>A0A4Y8RQZ4</accession>
<dbReference type="RefSeq" id="WP_134761277.1">
    <property type="nucleotide sequence ID" value="NZ_SOZD01000002.1"/>
</dbReference>
<dbReference type="SUPFAM" id="SSF53756">
    <property type="entry name" value="UDP-Glycosyltransferase/glycogen phosphorylase"/>
    <property type="match status" value="1"/>
</dbReference>
<evidence type="ECO:0000256" key="2">
    <source>
        <dbReference type="ARBA" id="ARBA00022679"/>
    </source>
</evidence>
<evidence type="ECO:0000259" key="3">
    <source>
        <dbReference type="Pfam" id="PF00534"/>
    </source>
</evidence>
<dbReference type="Gene3D" id="3.40.50.2000">
    <property type="entry name" value="Glycogen Phosphorylase B"/>
    <property type="match status" value="2"/>
</dbReference>
<comment type="caution">
    <text evidence="4">The sequence shown here is derived from an EMBL/GenBank/DDBJ whole genome shotgun (WGS) entry which is preliminary data.</text>
</comment>
<evidence type="ECO:0000256" key="1">
    <source>
        <dbReference type="ARBA" id="ARBA00022676"/>
    </source>
</evidence>
<keyword evidence="1" id="KW-0328">Glycosyltransferase</keyword>
<dbReference type="PANTHER" id="PTHR12526:SF510">
    <property type="entry name" value="D-INOSITOL 3-PHOSPHATE GLYCOSYLTRANSFERASE"/>
    <property type="match status" value="1"/>
</dbReference>
<dbReference type="Pfam" id="PF00534">
    <property type="entry name" value="Glycos_transf_1"/>
    <property type="match status" value="1"/>
</dbReference>
<gene>
    <name evidence="4" type="ORF">E3C22_06920</name>
</gene>
<organism evidence="4 5">
    <name type="scientific">Jiella endophytica</name>
    <dbReference type="NCBI Taxonomy" id="2558362"/>
    <lineage>
        <taxon>Bacteria</taxon>
        <taxon>Pseudomonadati</taxon>
        <taxon>Pseudomonadota</taxon>
        <taxon>Alphaproteobacteria</taxon>
        <taxon>Hyphomicrobiales</taxon>
        <taxon>Aurantimonadaceae</taxon>
        <taxon>Jiella</taxon>
    </lineage>
</organism>
<evidence type="ECO:0000313" key="5">
    <source>
        <dbReference type="Proteomes" id="UP000298179"/>
    </source>
</evidence>
<sequence length="439" mass="47645">MRPPGGQATPRREPLRPDHVLVAAYACNPLHGSEEAVGWNWVLSIAAIASRVTVITAEFHRADIEAAALRPSNLRFVYVPHRPWHYRPTPLWRWIEASIAKPLMNLAYAAWQRDAHAVAKALAEKERFDLVHQLTYVGFRFPGHLWRFGLPFVWGPIGGLENTPWRLLKAMGTAGAAYYAGRNLINSAQRRWLRSPRRAVAAAGPGLVAAIGSIAEEIDKLYGAPSTVISEVVAPLELAPASPRSREPHEPLRIVWSGQHLPGKALNLLIDALGSIGGAACFELHILGDGPKRGDWQQMAEERGIAGHCIWHGMLPRERALRVMADAHLLAITSLKDLTSTVLLEGLALGLPVLCPDHCGFAEVVTPDCGIKVATEDLAGLVAGLRAGVVALAADEARRQELADGALRRAADYSLARNRERLAAVYAAVMADAKASVAR</sequence>
<dbReference type="OrthoDB" id="9790710at2"/>
<name>A0A4Y8RQZ4_9HYPH</name>
<feature type="domain" description="Glycosyl transferase family 1" evidence="3">
    <location>
        <begin position="245"/>
        <end position="377"/>
    </location>
</feature>
<keyword evidence="5" id="KW-1185">Reference proteome</keyword>
<protein>
    <submittedName>
        <fullName evidence="4">Glycosyltransferase</fullName>
    </submittedName>
</protein>
<dbReference type="CDD" id="cd03801">
    <property type="entry name" value="GT4_PimA-like"/>
    <property type="match status" value="1"/>
</dbReference>
<dbReference type="Proteomes" id="UP000298179">
    <property type="component" value="Unassembled WGS sequence"/>
</dbReference>
<dbReference type="EMBL" id="SOZD01000002">
    <property type="protein sequence ID" value="TFF25107.1"/>
    <property type="molecule type" value="Genomic_DNA"/>
</dbReference>